<dbReference type="OrthoDB" id="9800909at2"/>
<dbReference type="Gene3D" id="1.10.3330.10">
    <property type="entry name" value="Oxo-4-hydroxy-4-carboxy-5-ureidoimidazoline decarboxylase"/>
    <property type="match status" value="1"/>
</dbReference>
<dbReference type="eggNOG" id="COG3195">
    <property type="taxonomic scope" value="Bacteria"/>
</dbReference>
<evidence type="ECO:0000259" key="7">
    <source>
        <dbReference type="Pfam" id="PF09349"/>
    </source>
</evidence>
<dbReference type="NCBIfam" id="TIGR03180">
    <property type="entry name" value="UraD_2"/>
    <property type="match status" value="1"/>
</dbReference>
<dbReference type="SUPFAM" id="SSF158694">
    <property type="entry name" value="UraD-Like"/>
    <property type="match status" value="1"/>
</dbReference>
<dbReference type="GO" id="GO:0019628">
    <property type="term" value="P:urate catabolic process"/>
    <property type="evidence" value="ECO:0007669"/>
    <property type="project" value="TreeGrafter"/>
</dbReference>
<keyword evidence="6" id="KW-0456">Lyase</keyword>
<comment type="pathway">
    <text evidence="2">Purine metabolism; urate degradation; (S)-allantoin from urate: step 3/3.</text>
</comment>
<evidence type="ECO:0000313" key="8">
    <source>
        <dbReference type="EMBL" id="GAC17576.1"/>
    </source>
</evidence>
<sequence length="179" mass="19628">MNQQAGLSLDNINNLSVSEAQQWFSHCCAAPKWFEAMAKARPFTDICQVKQVAQELWLGSSNQDLLTAFEAHPMIGDVSSLRKKYAATKDIASNEQQGATQASEQTLQSLADANHKYLAKHGFIFIICATGLSADTMLNALMQRINNSTATEIQLAAAEQIKITLLRLEKGLEKGIQTT</sequence>
<keyword evidence="5" id="KW-0210">Decarboxylase</keyword>
<evidence type="ECO:0000256" key="1">
    <source>
        <dbReference type="ARBA" id="ARBA00001163"/>
    </source>
</evidence>
<keyword evidence="9" id="KW-1185">Reference proteome</keyword>
<keyword evidence="4" id="KW-0659">Purine metabolism</keyword>
<dbReference type="STRING" id="493475.GARC_0595"/>
<proteinExistence type="predicted"/>
<dbReference type="EC" id="4.1.1.97" evidence="3"/>
<accession>K6Y0X2</accession>
<protein>
    <recommendedName>
        <fullName evidence="3">2-oxo-4-hydroxy-4-carboxy-5-ureidoimidazoline decarboxylase</fullName>
        <ecNumber evidence="3">4.1.1.97</ecNumber>
    </recommendedName>
</protein>
<dbReference type="InterPro" id="IPR036778">
    <property type="entry name" value="OHCU_decarboxylase_sf"/>
</dbReference>
<dbReference type="Pfam" id="PF09349">
    <property type="entry name" value="OHCU_decarbox"/>
    <property type="match status" value="1"/>
</dbReference>
<dbReference type="GO" id="GO:0051997">
    <property type="term" value="F:2-oxo-4-hydroxy-4-carboxy-5-ureidoimidazoline decarboxylase activity"/>
    <property type="evidence" value="ECO:0007669"/>
    <property type="project" value="UniProtKB-EC"/>
</dbReference>
<dbReference type="InterPro" id="IPR017595">
    <property type="entry name" value="OHCU_decarboxylase-2"/>
</dbReference>
<evidence type="ECO:0000256" key="5">
    <source>
        <dbReference type="ARBA" id="ARBA00022793"/>
    </source>
</evidence>
<reference evidence="8 9" key="1">
    <citation type="journal article" date="2017" name="Antonie Van Leeuwenhoek">
        <title>Rhizobium rhizosphaerae sp. nov., a novel species isolated from rice rhizosphere.</title>
        <authorList>
            <person name="Zhao J.J."/>
            <person name="Zhang J."/>
            <person name="Zhang R.J."/>
            <person name="Zhang C.W."/>
            <person name="Yin H.Q."/>
            <person name="Zhang X.X."/>
        </authorList>
    </citation>
    <scope>NUCLEOTIDE SEQUENCE [LARGE SCALE GENOMIC DNA]</scope>
    <source>
        <strain evidence="8 9">BSs20135</strain>
    </source>
</reference>
<evidence type="ECO:0000313" key="9">
    <source>
        <dbReference type="Proteomes" id="UP000006327"/>
    </source>
</evidence>
<dbReference type="PANTHER" id="PTHR43466:SF1">
    <property type="entry name" value="2-OXO-4-HYDROXY-4-CARBOXY-5-UREIDOIMIDAZOLINE DECARBOXYLASE-RELATED"/>
    <property type="match status" value="1"/>
</dbReference>
<dbReference type="PANTHER" id="PTHR43466">
    <property type="entry name" value="2-OXO-4-HYDROXY-4-CARBOXY-5-UREIDOIMIDAZOLINE DECARBOXYLASE-RELATED"/>
    <property type="match status" value="1"/>
</dbReference>
<evidence type="ECO:0000256" key="4">
    <source>
        <dbReference type="ARBA" id="ARBA00022631"/>
    </source>
</evidence>
<dbReference type="InterPro" id="IPR018020">
    <property type="entry name" value="OHCU_decarboxylase"/>
</dbReference>
<name>K6Y0X2_9ALTE</name>
<dbReference type="EMBL" id="BAEO01000008">
    <property type="protein sequence ID" value="GAC17576.1"/>
    <property type="molecule type" value="Genomic_DNA"/>
</dbReference>
<evidence type="ECO:0000256" key="3">
    <source>
        <dbReference type="ARBA" id="ARBA00012257"/>
    </source>
</evidence>
<comment type="catalytic activity">
    <reaction evidence="1">
        <text>5-hydroxy-2-oxo-4-ureido-2,5-dihydro-1H-imidazole-5-carboxylate + H(+) = (S)-allantoin + CO2</text>
        <dbReference type="Rhea" id="RHEA:26301"/>
        <dbReference type="ChEBI" id="CHEBI:15378"/>
        <dbReference type="ChEBI" id="CHEBI:15678"/>
        <dbReference type="ChEBI" id="CHEBI:16526"/>
        <dbReference type="ChEBI" id="CHEBI:58639"/>
        <dbReference type="EC" id="4.1.1.97"/>
    </reaction>
</comment>
<dbReference type="AlphaFoldDB" id="K6Y0X2"/>
<evidence type="ECO:0000256" key="6">
    <source>
        <dbReference type="ARBA" id="ARBA00023239"/>
    </source>
</evidence>
<gene>
    <name evidence="8" type="ORF">GARC_0595</name>
</gene>
<dbReference type="RefSeq" id="WP_007616491.1">
    <property type="nucleotide sequence ID" value="NZ_BAEO01000008.1"/>
</dbReference>
<dbReference type="Proteomes" id="UP000006327">
    <property type="component" value="Unassembled WGS sequence"/>
</dbReference>
<dbReference type="NCBIfam" id="NF010372">
    <property type="entry name" value="PRK13798.1"/>
    <property type="match status" value="1"/>
</dbReference>
<evidence type="ECO:0000256" key="2">
    <source>
        <dbReference type="ARBA" id="ARBA00004754"/>
    </source>
</evidence>
<dbReference type="GO" id="GO:0006144">
    <property type="term" value="P:purine nucleobase metabolic process"/>
    <property type="evidence" value="ECO:0007669"/>
    <property type="project" value="UniProtKB-KW"/>
</dbReference>
<organism evidence="8 9">
    <name type="scientific">Paraglaciecola arctica BSs20135</name>
    <dbReference type="NCBI Taxonomy" id="493475"/>
    <lineage>
        <taxon>Bacteria</taxon>
        <taxon>Pseudomonadati</taxon>
        <taxon>Pseudomonadota</taxon>
        <taxon>Gammaproteobacteria</taxon>
        <taxon>Alteromonadales</taxon>
        <taxon>Alteromonadaceae</taxon>
        <taxon>Paraglaciecola</taxon>
    </lineage>
</organism>
<comment type="caution">
    <text evidence="8">The sequence shown here is derived from an EMBL/GenBank/DDBJ whole genome shotgun (WGS) entry which is preliminary data.</text>
</comment>
<feature type="domain" description="Oxo-4-hydroxy-4-carboxy-5-ureidoimidazoline decarboxylase" evidence="7">
    <location>
        <begin position="13"/>
        <end position="169"/>
    </location>
</feature>